<protein>
    <recommendedName>
        <fullName evidence="4">PASTA domain-containing protein</fullName>
    </recommendedName>
</protein>
<evidence type="ECO:0000256" key="1">
    <source>
        <dbReference type="SAM" id="Phobius"/>
    </source>
</evidence>
<evidence type="ECO:0008006" key="4">
    <source>
        <dbReference type="Google" id="ProtNLM"/>
    </source>
</evidence>
<keyword evidence="3" id="KW-1185">Reference proteome</keyword>
<comment type="caution">
    <text evidence="2">The sequence shown here is derived from an EMBL/GenBank/DDBJ whole genome shotgun (WGS) entry which is preliminary data.</text>
</comment>
<name>A0ABV9Y708_9PSEU</name>
<feature type="transmembrane region" description="Helical" evidence="1">
    <location>
        <begin position="6"/>
        <end position="35"/>
    </location>
</feature>
<sequence length="231" mass="23946">MEHWWRVALVAAAVAMGVFAAGVAPTALFGVAPVLAWCADPRRSRRVGAPVGSALLVLLAWFTLPHGLGWSGRWVPSAAEVCWLYPLLAAVVCLVGSRVGARGGARVDRWRPGCVPLAAVVFVGFALALGDLVLLDESRPGDEGVLPGPAGVRVVEVAPVCGSGGCSRVATFGGGRAAVEAHLRSRGFTTPSAYGGGDTRWVCRVTGVVVERRACAGVREAGAVLVTWRVD</sequence>
<reference evidence="3" key="1">
    <citation type="journal article" date="2019" name="Int. J. Syst. Evol. Microbiol.">
        <title>The Global Catalogue of Microorganisms (GCM) 10K type strain sequencing project: providing services to taxonomists for standard genome sequencing and annotation.</title>
        <authorList>
            <consortium name="The Broad Institute Genomics Platform"/>
            <consortium name="The Broad Institute Genome Sequencing Center for Infectious Disease"/>
            <person name="Wu L."/>
            <person name="Ma J."/>
        </authorList>
    </citation>
    <scope>NUCLEOTIDE SEQUENCE [LARGE SCALE GENOMIC DNA]</scope>
    <source>
        <strain evidence="3">KCTC 12848</strain>
    </source>
</reference>
<evidence type="ECO:0000313" key="2">
    <source>
        <dbReference type="EMBL" id="MFC5057487.1"/>
    </source>
</evidence>
<feature type="transmembrane region" description="Helical" evidence="1">
    <location>
        <begin position="84"/>
        <end position="101"/>
    </location>
</feature>
<dbReference type="EMBL" id="JBHSJB010000027">
    <property type="protein sequence ID" value="MFC5057487.1"/>
    <property type="molecule type" value="Genomic_DNA"/>
</dbReference>
<feature type="transmembrane region" description="Helical" evidence="1">
    <location>
        <begin position="47"/>
        <end position="64"/>
    </location>
</feature>
<keyword evidence="1" id="KW-1133">Transmembrane helix</keyword>
<proteinExistence type="predicted"/>
<accession>A0ABV9Y708</accession>
<dbReference type="Proteomes" id="UP001595833">
    <property type="component" value="Unassembled WGS sequence"/>
</dbReference>
<keyword evidence="1" id="KW-0472">Membrane</keyword>
<dbReference type="RefSeq" id="WP_344036979.1">
    <property type="nucleotide sequence ID" value="NZ_BAAAKE010000006.1"/>
</dbReference>
<keyword evidence="1" id="KW-0812">Transmembrane</keyword>
<organism evidence="2 3">
    <name type="scientific">Saccharothrix xinjiangensis</name>
    <dbReference type="NCBI Taxonomy" id="204798"/>
    <lineage>
        <taxon>Bacteria</taxon>
        <taxon>Bacillati</taxon>
        <taxon>Actinomycetota</taxon>
        <taxon>Actinomycetes</taxon>
        <taxon>Pseudonocardiales</taxon>
        <taxon>Pseudonocardiaceae</taxon>
        <taxon>Saccharothrix</taxon>
    </lineage>
</organism>
<feature type="transmembrane region" description="Helical" evidence="1">
    <location>
        <begin position="113"/>
        <end position="135"/>
    </location>
</feature>
<gene>
    <name evidence="2" type="ORF">ACFPFM_27550</name>
</gene>
<evidence type="ECO:0000313" key="3">
    <source>
        <dbReference type="Proteomes" id="UP001595833"/>
    </source>
</evidence>